<gene>
    <name evidence="3" type="ORF">H9791_07550</name>
</gene>
<comment type="caution">
    <text evidence="3">The sequence shown here is derived from an EMBL/GenBank/DDBJ whole genome shotgun (WGS) entry which is preliminary data.</text>
</comment>
<dbReference type="Proteomes" id="UP000824236">
    <property type="component" value="Unassembled WGS sequence"/>
</dbReference>
<dbReference type="AlphaFoldDB" id="A0A9E2NNU9"/>
<feature type="signal peptide" evidence="2">
    <location>
        <begin position="1"/>
        <end position="24"/>
    </location>
</feature>
<keyword evidence="2" id="KW-0732">Signal</keyword>
<evidence type="ECO:0000313" key="3">
    <source>
        <dbReference type="EMBL" id="MBU3814349.1"/>
    </source>
</evidence>
<proteinExistence type="predicted"/>
<dbReference type="EMBL" id="JAHLFO010000107">
    <property type="protein sequence ID" value="MBU3814349.1"/>
    <property type="molecule type" value="Genomic_DNA"/>
</dbReference>
<evidence type="ECO:0000256" key="1">
    <source>
        <dbReference type="SAM" id="MobiDB-lite"/>
    </source>
</evidence>
<organism evidence="3 4">
    <name type="scientific">Candidatus Bacteroides intestinipullorum</name>
    <dbReference type="NCBI Taxonomy" id="2838471"/>
    <lineage>
        <taxon>Bacteria</taxon>
        <taxon>Pseudomonadati</taxon>
        <taxon>Bacteroidota</taxon>
        <taxon>Bacteroidia</taxon>
        <taxon>Bacteroidales</taxon>
        <taxon>Bacteroidaceae</taxon>
        <taxon>Bacteroides</taxon>
    </lineage>
</organism>
<feature type="chain" id="PRO_5039578171" evidence="2">
    <location>
        <begin position="25"/>
        <end position="193"/>
    </location>
</feature>
<reference evidence="3" key="1">
    <citation type="journal article" date="2021" name="PeerJ">
        <title>Extensive microbial diversity within the chicken gut microbiome revealed by metagenomics and culture.</title>
        <authorList>
            <person name="Gilroy R."/>
            <person name="Ravi A."/>
            <person name="Getino M."/>
            <person name="Pursley I."/>
            <person name="Horton D.L."/>
            <person name="Alikhan N.F."/>
            <person name="Baker D."/>
            <person name="Gharbi K."/>
            <person name="Hall N."/>
            <person name="Watson M."/>
            <person name="Adriaenssens E.M."/>
            <person name="Foster-Nyarko E."/>
            <person name="Jarju S."/>
            <person name="Secka A."/>
            <person name="Antonio M."/>
            <person name="Oren A."/>
            <person name="Chaudhuri R.R."/>
            <person name="La Ragione R."/>
            <person name="Hildebrand F."/>
            <person name="Pallen M.J."/>
        </authorList>
    </citation>
    <scope>NUCLEOTIDE SEQUENCE</scope>
    <source>
        <strain evidence="3">B3-3758</strain>
    </source>
</reference>
<evidence type="ECO:0000313" key="4">
    <source>
        <dbReference type="Proteomes" id="UP000824236"/>
    </source>
</evidence>
<evidence type="ECO:0000256" key="2">
    <source>
        <dbReference type="SAM" id="SignalP"/>
    </source>
</evidence>
<reference evidence="3" key="2">
    <citation type="submission" date="2021-04" db="EMBL/GenBank/DDBJ databases">
        <authorList>
            <person name="Gilroy R."/>
        </authorList>
    </citation>
    <scope>NUCLEOTIDE SEQUENCE</scope>
    <source>
        <strain evidence="3">B3-3758</strain>
    </source>
</reference>
<accession>A0A9E2NNU9</accession>
<sequence length="193" mass="22868">MKTMKLTVVCLLTALFMGVGNAMAQDNRRDYSEQWLKLRAEMMALDMAERYNLDEKQVKELTEANLEWLQKRGDKPGLRPGLHPGDRDRRWADRRRHHRRDWHRGGCCGAPRHADYCCEAYCMDGHHAPDCPYYDEARRPALTKEELEQRAAERKQAFEERRAAREAYEKSLQKIMTEEQFKAYQERRPVARP</sequence>
<feature type="region of interest" description="Disordered" evidence="1">
    <location>
        <begin position="72"/>
        <end position="95"/>
    </location>
</feature>
<protein>
    <submittedName>
        <fullName evidence="3">DUF4890 domain-containing protein</fullName>
    </submittedName>
</protein>
<name>A0A9E2NNU9_9BACE</name>